<proteinExistence type="predicted"/>
<evidence type="ECO:0000313" key="1">
    <source>
        <dbReference type="EMBL" id="KKN25063.1"/>
    </source>
</evidence>
<dbReference type="EMBL" id="LAZR01002832">
    <property type="protein sequence ID" value="KKN25063.1"/>
    <property type="molecule type" value="Genomic_DNA"/>
</dbReference>
<gene>
    <name evidence="1" type="ORF">LCGC14_0888460</name>
</gene>
<accession>A0A0F9S6X3</accession>
<reference evidence="1" key="1">
    <citation type="journal article" date="2015" name="Nature">
        <title>Complex archaea that bridge the gap between prokaryotes and eukaryotes.</title>
        <authorList>
            <person name="Spang A."/>
            <person name="Saw J.H."/>
            <person name="Jorgensen S.L."/>
            <person name="Zaremba-Niedzwiedzka K."/>
            <person name="Martijn J."/>
            <person name="Lind A.E."/>
            <person name="van Eijk R."/>
            <person name="Schleper C."/>
            <person name="Guy L."/>
            <person name="Ettema T.J."/>
        </authorList>
    </citation>
    <scope>NUCLEOTIDE SEQUENCE</scope>
</reference>
<dbReference type="AlphaFoldDB" id="A0A0F9S6X3"/>
<sequence>MSYKEQLEAAKKEGLSKQISAKFVEWKEDGQHIVGRLIARIPVQSTLGSGTYNHYLFNTDEGLVKFALGKATDNEAGQVMGKNGVYSITFRGQEKISAGRKLNRFDIIEIEAPIETAVGGQSDIPF</sequence>
<name>A0A0F9S6X3_9ZZZZ</name>
<protein>
    <submittedName>
        <fullName evidence="1">Uncharacterized protein</fullName>
    </submittedName>
</protein>
<comment type="caution">
    <text evidence="1">The sequence shown here is derived from an EMBL/GenBank/DDBJ whole genome shotgun (WGS) entry which is preliminary data.</text>
</comment>
<organism evidence="1">
    <name type="scientific">marine sediment metagenome</name>
    <dbReference type="NCBI Taxonomy" id="412755"/>
    <lineage>
        <taxon>unclassified sequences</taxon>
        <taxon>metagenomes</taxon>
        <taxon>ecological metagenomes</taxon>
    </lineage>
</organism>